<evidence type="ECO:0000256" key="3">
    <source>
        <dbReference type="ARBA" id="ARBA00023285"/>
    </source>
</evidence>
<dbReference type="GO" id="GO:0008705">
    <property type="term" value="F:methionine synthase activity"/>
    <property type="evidence" value="ECO:0007669"/>
    <property type="project" value="TreeGrafter"/>
</dbReference>
<protein>
    <submittedName>
        <fullName evidence="6">Cobalamin-binding protein</fullName>
    </submittedName>
</protein>
<dbReference type="PROSITE" id="PS51337">
    <property type="entry name" value="B12_BINDING_NTER"/>
    <property type="match status" value="1"/>
</dbReference>
<name>A0A7V3UZ62_UNCW3</name>
<evidence type="ECO:0000259" key="5">
    <source>
        <dbReference type="PROSITE" id="PS51337"/>
    </source>
</evidence>
<dbReference type="SMART" id="SM01018">
    <property type="entry name" value="B12-binding_2"/>
    <property type="match status" value="1"/>
</dbReference>
<keyword evidence="3" id="KW-0170">Cobalt</keyword>
<gene>
    <name evidence="6" type="ORF">ENX16_00435</name>
</gene>
<sequence length="212" mass="23087">MVNEIDILNRLADAVLRMARDEVVQLCTVALKQGIRADITLEQGLAKGMRLVGEKFATQEYFVPEVLAASRAMYAGFDILQAELPKKSRRQTRVALGVVQGDIHDIGKNIVKVMVQAAGYEIIDLGRNVPVEQFVNAVRDGVVAIGMSALMTTTMPNMAKVIAELKRAGLREKVKVLVGGAPVNRLFAERIGADGYAPDAHHAVEEIQRLIG</sequence>
<dbReference type="Gene3D" id="1.10.1240.10">
    <property type="entry name" value="Methionine synthase domain"/>
    <property type="match status" value="1"/>
</dbReference>
<dbReference type="SUPFAM" id="SSF47644">
    <property type="entry name" value="Methionine synthase domain"/>
    <property type="match status" value="1"/>
</dbReference>
<keyword evidence="2" id="KW-0479">Metal-binding</keyword>
<dbReference type="InterPro" id="IPR050554">
    <property type="entry name" value="Met_Synthase/Corrinoid"/>
</dbReference>
<dbReference type="EMBL" id="DTMZ01000004">
    <property type="protein sequence ID" value="HGD12543.1"/>
    <property type="molecule type" value="Genomic_DNA"/>
</dbReference>
<dbReference type="FunFam" id="3.40.50.280:FF:000003">
    <property type="entry name" value="Dimethylamine methyltransferase corrinoid protein"/>
    <property type="match status" value="1"/>
</dbReference>
<dbReference type="Pfam" id="PF02607">
    <property type="entry name" value="B12-binding_2"/>
    <property type="match status" value="1"/>
</dbReference>
<dbReference type="Pfam" id="PF02310">
    <property type="entry name" value="B12-binding"/>
    <property type="match status" value="1"/>
</dbReference>
<dbReference type="GO" id="GO:0005829">
    <property type="term" value="C:cytosol"/>
    <property type="evidence" value="ECO:0007669"/>
    <property type="project" value="TreeGrafter"/>
</dbReference>
<dbReference type="InterPro" id="IPR036594">
    <property type="entry name" value="Meth_synthase_dom"/>
</dbReference>
<feature type="domain" description="B12-binding" evidence="4">
    <location>
        <begin position="91"/>
        <end position="212"/>
    </location>
</feature>
<evidence type="ECO:0000256" key="2">
    <source>
        <dbReference type="ARBA" id="ARBA00022723"/>
    </source>
</evidence>
<evidence type="ECO:0000256" key="1">
    <source>
        <dbReference type="ARBA" id="ARBA00010854"/>
    </source>
</evidence>
<comment type="caution">
    <text evidence="6">The sequence shown here is derived from an EMBL/GenBank/DDBJ whole genome shotgun (WGS) entry which is preliminary data.</text>
</comment>
<dbReference type="GO" id="GO:0050667">
    <property type="term" value="P:homocysteine metabolic process"/>
    <property type="evidence" value="ECO:0007669"/>
    <property type="project" value="TreeGrafter"/>
</dbReference>
<dbReference type="PANTHER" id="PTHR45833">
    <property type="entry name" value="METHIONINE SYNTHASE"/>
    <property type="match status" value="1"/>
</dbReference>
<evidence type="ECO:0000259" key="4">
    <source>
        <dbReference type="PROSITE" id="PS51332"/>
    </source>
</evidence>
<comment type="similarity">
    <text evidence="1">Belongs to the methylamine corrinoid protein family.</text>
</comment>
<dbReference type="GO" id="GO:0046872">
    <property type="term" value="F:metal ion binding"/>
    <property type="evidence" value="ECO:0007669"/>
    <property type="project" value="UniProtKB-KW"/>
</dbReference>
<dbReference type="InterPro" id="IPR006158">
    <property type="entry name" value="Cobalamin-bd"/>
</dbReference>
<organism evidence="6">
    <name type="scientific">candidate division WOR-3 bacterium</name>
    <dbReference type="NCBI Taxonomy" id="2052148"/>
    <lineage>
        <taxon>Bacteria</taxon>
        <taxon>Bacteria division WOR-3</taxon>
    </lineage>
</organism>
<dbReference type="CDD" id="cd02070">
    <property type="entry name" value="corrinoid_protein_B12-BD"/>
    <property type="match status" value="1"/>
</dbReference>
<dbReference type="AlphaFoldDB" id="A0A7V3UZ62"/>
<dbReference type="Gene3D" id="3.40.50.280">
    <property type="entry name" value="Cobalamin-binding domain"/>
    <property type="match status" value="1"/>
</dbReference>
<reference evidence="6" key="1">
    <citation type="journal article" date="2020" name="mSystems">
        <title>Genome- and Community-Level Interaction Insights into Carbon Utilization and Element Cycling Functions of Hydrothermarchaeota in Hydrothermal Sediment.</title>
        <authorList>
            <person name="Zhou Z."/>
            <person name="Liu Y."/>
            <person name="Xu W."/>
            <person name="Pan J."/>
            <person name="Luo Z.H."/>
            <person name="Li M."/>
        </authorList>
    </citation>
    <scope>NUCLEOTIDE SEQUENCE [LARGE SCALE GENOMIC DNA]</scope>
    <source>
        <strain evidence="6">SpSt-914</strain>
    </source>
</reference>
<dbReference type="InterPro" id="IPR036724">
    <property type="entry name" value="Cobalamin-bd_sf"/>
</dbReference>
<dbReference type="PROSITE" id="PS51332">
    <property type="entry name" value="B12_BINDING"/>
    <property type="match status" value="1"/>
</dbReference>
<dbReference type="SUPFAM" id="SSF52242">
    <property type="entry name" value="Cobalamin (vitamin B12)-binding domain"/>
    <property type="match status" value="1"/>
</dbReference>
<dbReference type="GO" id="GO:0031419">
    <property type="term" value="F:cobalamin binding"/>
    <property type="evidence" value="ECO:0007669"/>
    <property type="project" value="InterPro"/>
</dbReference>
<dbReference type="InterPro" id="IPR003759">
    <property type="entry name" value="Cbl-bd_cap"/>
</dbReference>
<evidence type="ECO:0000313" key="6">
    <source>
        <dbReference type="EMBL" id="HGD12543.1"/>
    </source>
</evidence>
<accession>A0A7V3UZ62</accession>
<dbReference type="PANTHER" id="PTHR45833:SF1">
    <property type="entry name" value="METHIONINE SYNTHASE"/>
    <property type="match status" value="1"/>
</dbReference>
<feature type="domain" description="B12-binding N-terminal" evidence="5">
    <location>
        <begin position="1"/>
        <end position="92"/>
    </location>
</feature>
<dbReference type="GO" id="GO:0046653">
    <property type="term" value="P:tetrahydrofolate metabolic process"/>
    <property type="evidence" value="ECO:0007669"/>
    <property type="project" value="TreeGrafter"/>
</dbReference>
<proteinExistence type="inferred from homology"/>